<dbReference type="Pfam" id="PF13511">
    <property type="entry name" value="DUF4124"/>
    <property type="match status" value="1"/>
</dbReference>
<protein>
    <recommendedName>
        <fullName evidence="2">DUF4124 domain-containing protein</fullName>
    </recommendedName>
</protein>
<name>A0A6N4E6G1_9GAMM</name>
<organism evidence="3 4">
    <name type="scientific">Candidatus Sedimenticola endophacoides</name>
    <dbReference type="NCBI Taxonomy" id="2548426"/>
    <lineage>
        <taxon>Bacteria</taxon>
        <taxon>Pseudomonadati</taxon>
        <taxon>Pseudomonadota</taxon>
        <taxon>Gammaproteobacteria</taxon>
        <taxon>Chromatiales</taxon>
        <taxon>Sedimenticolaceae</taxon>
        <taxon>Sedimenticola</taxon>
    </lineage>
</organism>
<reference evidence="3 4" key="1">
    <citation type="submission" date="2018-01" db="EMBL/GenBank/DDBJ databases">
        <title>Novel co-symbiosis in the lucinid bivalve Phacoides pectinatus.</title>
        <authorList>
            <person name="Lim S.J."/>
            <person name="Davis B.G."/>
            <person name="Gill D.E."/>
            <person name="Engel A.S."/>
            <person name="Anderson L.C."/>
            <person name="Campbell B.J."/>
        </authorList>
    </citation>
    <scope>NUCLEOTIDE SEQUENCE [LARGE SCALE GENOMIC DNA]</scope>
    <source>
        <strain evidence="3">N3_P5</strain>
    </source>
</reference>
<feature type="domain" description="DUF4124" evidence="2">
    <location>
        <begin position="14"/>
        <end position="54"/>
    </location>
</feature>
<evidence type="ECO:0000313" key="4">
    <source>
        <dbReference type="Proteomes" id="UP000250928"/>
    </source>
</evidence>
<accession>A0A6N4E6G1</accession>
<dbReference type="InterPro" id="IPR025392">
    <property type="entry name" value="DUF4124"/>
</dbReference>
<gene>
    <name evidence="3" type="ORF">C3L24_02930</name>
</gene>
<proteinExistence type="predicted"/>
<evidence type="ECO:0000259" key="2">
    <source>
        <dbReference type="Pfam" id="PF13511"/>
    </source>
</evidence>
<dbReference type="Proteomes" id="UP000250928">
    <property type="component" value="Unassembled WGS sequence"/>
</dbReference>
<evidence type="ECO:0000313" key="3">
    <source>
        <dbReference type="EMBL" id="PUE04598.1"/>
    </source>
</evidence>
<feature type="coiled-coil region" evidence="1">
    <location>
        <begin position="74"/>
        <end position="101"/>
    </location>
</feature>
<keyword evidence="1" id="KW-0175">Coiled coil</keyword>
<dbReference type="AlphaFoldDB" id="A0A6N4E6G1"/>
<evidence type="ECO:0000256" key="1">
    <source>
        <dbReference type="SAM" id="Coils"/>
    </source>
</evidence>
<comment type="caution">
    <text evidence="3">The sequence shown here is derived from an EMBL/GenBank/DDBJ whole genome shotgun (WGS) entry which is preliminary data.</text>
</comment>
<sequence>MSTSKHSLAILLGLLLCAAPDHSEASKLYRWVDDEGTVHYTDQVPPEQSRRARTQLNERGMEVEHTEKARTPEQILQEQELQRLRAEQERLRAEQRAKDQVLLRTFRTEEDIRHALEGKLTAVDVMIQITRSNIRRAKVKLSEMQGDAATLERQGRPVSPQLQGNIETTREQIQEGYDTILGLEQQKSAISAKFTADQERFRILKNLKHETQQGMAGAGRPQGKFMLARICLKNSSVSTYWRPNPLIFR</sequence>
<dbReference type="EMBL" id="PQCO01000118">
    <property type="protein sequence ID" value="PUE04598.1"/>
    <property type="molecule type" value="Genomic_DNA"/>
</dbReference>